<dbReference type="EMBL" id="JAMKFB020000001">
    <property type="protein sequence ID" value="KAL0203888.1"/>
    <property type="molecule type" value="Genomic_DNA"/>
</dbReference>
<comment type="caution">
    <text evidence="2">The sequence shown here is derived from an EMBL/GenBank/DDBJ whole genome shotgun (WGS) entry which is preliminary data.</text>
</comment>
<reference evidence="2 3" key="1">
    <citation type="submission" date="2024-05" db="EMBL/GenBank/DDBJ databases">
        <title>Genome sequencing and assembly of Indian major carp, Cirrhinus mrigala (Hamilton, 1822).</title>
        <authorList>
            <person name="Mohindra V."/>
            <person name="Chowdhury L.M."/>
            <person name="Lal K."/>
            <person name="Jena J.K."/>
        </authorList>
    </citation>
    <scope>NUCLEOTIDE SEQUENCE [LARGE SCALE GENOMIC DNA]</scope>
    <source>
        <strain evidence="2">CM1030</strain>
        <tissue evidence="2">Blood</tissue>
    </source>
</reference>
<dbReference type="InterPro" id="IPR013602">
    <property type="entry name" value="Dynein_heavy_linker"/>
</dbReference>
<dbReference type="InterPro" id="IPR026983">
    <property type="entry name" value="DHC"/>
</dbReference>
<accession>A0ABD0RZA9</accession>
<dbReference type="Gene3D" id="3.20.180.20">
    <property type="entry name" value="Dynein heavy chain, N-terminal domain 2"/>
    <property type="match status" value="1"/>
</dbReference>
<protein>
    <recommendedName>
        <fullName evidence="1">Dynein heavy chain linker domain-containing protein</fullName>
    </recommendedName>
</protein>
<feature type="domain" description="Dynein heavy chain linker" evidence="1">
    <location>
        <begin position="1"/>
        <end position="68"/>
    </location>
</feature>
<organism evidence="2 3">
    <name type="scientific">Cirrhinus mrigala</name>
    <name type="common">Mrigala</name>
    <dbReference type="NCBI Taxonomy" id="683832"/>
    <lineage>
        <taxon>Eukaryota</taxon>
        <taxon>Metazoa</taxon>
        <taxon>Chordata</taxon>
        <taxon>Craniata</taxon>
        <taxon>Vertebrata</taxon>
        <taxon>Euteleostomi</taxon>
        <taxon>Actinopterygii</taxon>
        <taxon>Neopterygii</taxon>
        <taxon>Teleostei</taxon>
        <taxon>Ostariophysi</taxon>
        <taxon>Cypriniformes</taxon>
        <taxon>Cyprinidae</taxon>
        <taxon>Labeoninae</taxon>
        <taxon>Labeonini</taxon>
        <taxon>Cirrhinus</taxon>
    </lineage>
</organism>
<evidence type="ECO:0000313" key="3">
    <source>
        <dbReference type="Proteomes" id="UP001529510"/>
    </source>
</evidence>
<dbReference type="InterPro" id="IPR042228">
    <property type="entry name" value="Dynein_linker_3"/>
</dbReference>
<dbReference type="PANTHER" id="PTHR45703:SF36">
    <property type="entry name" value="DYNEIN HEAVY CHAIN, CYTOPLASMIC"/>
    <property type="match status" value="1"/>
</dbReference>
<gene>
    <name evidence="2" type="ORF">M9458_001906</name>
</gene>
<dbReference type="PANTHER" id="PTHR45703">
    <property type="entry name" value="DYNEIN HEAVY CHAIN"/>
    <property type="match status" value="1"/>
</dbReference>
<evidence type="ECO:0000259" key="1">
    <source>
        <dbReference type="Pfam" id="PF08393"/>
    </source>
</evidence>
<evidence type="ECO:0000313" key="2">
    <source>
        <dbReference type="EMBL" id="KAL0203888.1"/>
    </source>
</evidence>
<feature type="non-terminal residue" evidence="2">
    <location>
        <position position="1"/>
    </location>
</feature>
<name>A0ABD0RZA9_CIRMR</name>
<dbReference type="AlphaFoldDB" id="A0ABD0RZA9"/>
<dbReference type="Proteomes" id="UP001529510">
    <property type="component" value="Unassembled WGS sequence"/>
</dbReference>
<sequence length="68" mass="7669">FYFLSNDELLEILAQTRNPQAVQPHLRKCFDAISQLEFGLLTPGEGKTAEKIQYTNDILAMVSPEGEK</sequence>
<proteinExistence type="predicted"/>
<feature type="non-terminal residue" evidence="2">
    <location>
        <position position="68"/>
    </location>
</feature>
<keyword evidence="3" id="KW-1185">Reference proteome</keyword>
<dbReference type="Pfam" id="PF08393">
    <property type="entry name" value="DHC_N2"/>
    <property type="match status" value="1"/>
</dbReference>